<evidence type="ECO:0000313" key="3">
    <source>
        <dbReference type="Proteomes" id="UP000464468"/>
    </source>
</evidence>
<reference evidence="2 3" key="1">
    <citation type="submission" date="2020-01" db="EMBL/GenBank/DDBJ databases">
        <title>Sphingomonas sp. C33 whole genome sequece.</title>
        <authorList>
            <person name="Park C."/>
        </authorList>
    </citation>
    <scope>NUCLEOTIDE SEQUENCE [LARGE SCALE GENOMIC DNA]</scope>
    <source>
        <strain evidence="2 3">C33</strain>
    </source>
</reference>
<evidence type="ECO:0000313" key="2">
    <source>
        <dbReference type="EMBL" id="QHL90898.1"/>
    </source>
</evidence>
<organism evidence="2 3">
    <name type="scientific">Sphingomonas changnyeongensis</name>
    <dbReference type="NCBI Taxonomy" id="2698679"/>
    <lineage>
        <taxon>Bacteria</taxon>
        <taxon>Pseudomonadati</taxon>
        <taxon>Pseudomonadota</taxon>
        <taxon>Alphaproteobacteria</taxon>
        <taxon>Sphingomonadales</taxon>
        <taxon>Sphingomonadaceae</taxon>
        <taxon>Sphingomonas</taxon>
    </lineage>
</organism>
<proteinExistence type="predicted"/>
<keyword evidence="3" id="KW-1185">Reference proteome</keyword>
<feature type="chain" id="PRO_5030884875" evidence="1">
    <location>
        <begin position="27"/>
        <end position="254"/>
    </location>
</feature>
<evidence type="ECO:0000256" key="1">
    <source>
        <dbReference type="SAM" id="SignalP"/>
    </source>
</evidence>
<dbReference type="Proteomes" id="UP000464468">
    <property type="component" value="Chromosome"/>
</dbReference>
<dbReference type="AlphaFoldDB" id="A0A7Z2S5Z5"/>
<protein>
    <submittedName>
        <fullName evidence="2">Uncharacterized protein</fullName>
    </submittedName>
</protein>
<keyword evidence="1" id="KW-0732">Signal</keyword>
<gene>
    <name evidence="2" type="ORF">GVO57_08795</name>
</gene>
<dbReference type="RefSeq" id="WP_160592827.1">
    <property type="nucleotide sequence ID" value="NZ_CP047895.1"/>
</dbReference>
<accession>A0A7Z2S5Z5</accession>
<sequence length="254" mass="25652">MTDLSILRHLLPGVLAAALPVLPAAAEPTPVTVRVLSQGGKYVGSSMGGAMVRIADAATGRLLAEGPTSGGTGDTARIMGPQPRGAALADDGTAAFRATLDLDRPQLVQISAYGPVSDPQSAVSVAVTRWLVPGASATLGDGIVLELPGLVVRPAPPAPPERDGSARIAARVMLMCGCPIEPGGLWDSARFEVSAVIIDAAGRESARHRLDYAGQTGMFAARIPATSLAGRAVRIIAIDTRTGAAGVAMAPPGG</sequence>
<feature type="signal peptide" evidence="1">
    <location>
        <begin position="1"/>
        <end position="26"/>
    </location>
</feature>
<dbReference type="KEGG" id="schy:GVO57_08795"/>
<name>A0A7Z2S5Z5_9SPHN</name>
<dbReference type="EMBL" id="CP047895">
    <property type="protein sequence ID" value="QHL90898.1"/>
    <property type="molecule type" value="Genomic_DNA"/>
</dbReference>